<dbReference type="RefSeq" id="WP_084434513.1">
    <property type="nucleotide sequence ID" value="NZ_FWXV01000017.1"/>
</dbReference>
<evidence type="ECO:0000313" key="1">
    <source>
        <dbReference type="EMBL" id="SMD26874.1"/>
    </source>
</evidence>
<dbReference type="EMBL" id="FWXV01000017">
    <property type="protein sequence ID" value="SMD26874.1"/>
    <property type="molecule type" value="Genomic_DNA"/>
</dbReference>
<dbReference type="Pfam" id="PF02423">
    <property type="entry name" value="OCD_Mu_crystall"/>
    <property type="match status" value="1"/>
</dbReference>
<dbReference type="PANTHER" id="PTHR13812:SF19">
    <property type="entry name" value="KETIMINE REDUCTASE MU-CRYSTALLIN"/>
    <property type="match status" value="1"/>
</dbReference>
<keyword evidence="2" id="KW-1185">Reference proteome</keyword>
<dbReference type="InterPro" id="IPR023401">
    <property type="entry name" value="ODC_N"/>
</dbReference>
<dbReference type="GO" id="GO:0005737">
    <property type="term" value="C:cytoplasm"/>
    <property type="evidence" value="ECO:0007669"/>
    <property type="project" value="TreeGrafter"/>
</dbReference>
<proteinExistence type="predicted"/>
<evidence type="ECO:0000313" key="2">
    <source>
        <dbReference type="Proteomes" id="UP000192674"/>
    </source>
</evidence>
<dbReference type="Proteomes" id="UP000192674">
    <property type="component" value="Unassembled WGS sequence"/>
</dbReference>
<sequence>MRILSAADIKRALPMSECVDVMADALKARAQGLVEQPLRTAFQPSSTNAFGVWMPAYRGGGTPLFGTKLLCIVPDNPGRGLDTHQGAVTLFDGVTGEPLAFMNASTITEIRTAAVSALATRSLARENAKTLAIIGAGVQAEAHLHAIPLVREIKEARVFSPRSAPEFVERMNVPFELKAVPTAEEAVRDVDIVVTVTTSKDPVVQRDWLSPGTHVNAVGASTVQHQEVDTATVRAAELYVDAMQSVLGEAKEFQSDPPDVRGELGDLLIGKAPGRSGPEAITVFRSLGIATEDLFAADHILRKAVELGLGVEAPL</sequence>
<dbReference type="AlphaFoldDB" id="A0A1W2FYJ9"/>
<dbReference type="Gene3D" id="3.30.1780.10">
    <property type="entry name" value="ornithine cyclodeaminase, domain 1"/>
    <property type="match status" value="1"/>
</dbReference>
<dbReference type="PIRSF" id="PIRSF001439">
    <property type="entry name" value="CryM"/>
    <property type="match status" value="1"/>
</dbReference>
<gene>
    <name evidence="1" type="ORF">SAMN05661093_10461</name>
</gene>
<reference evidence="1 2" key="1">
    <citation type="submission" date="2017-04" db="EMBL/GenBank/DDBJ databases">
        <authorList>
            <person name="Afonso C.L."/>
            <person name="Miller P.J."/>
            <person name="Scott M.A."/>
            <person name="Spackman E."/>
            <person name="Goraichik I."/>
            <person name="Dimitrov K.M."/>
            <person name="Suarez D.L."/>
            <person name="Swayne D.E."/>
        </authorList>
    </citation>
    <scope>NUCLEOTIDE SEQUENCE [LARGE SCALE GENOMIC DNA]</scope>
    <source>
        <strain evidence="1 2">DSM 43828</strain>
    </source>
</reference>
<protein>
    <submittedName>
        <fullName evidence="1">Ornithine cyclodeaminase</fullName>
    </submittedName>
</protein>
<dbReference type="PANTHER" id="PTHR13812">
    <property type="entry name" value="KETIMINE REDUCTASE MU-CRYSTALLIN"/>
    <property type="match status" value="1"/>
</dbReference>
<dbReference type="OrthoDB" id="3812704at2"/>
<accession>A0A1W2FYJ9</accession>
<dbReference type="Gene3D" id="3.40.50.720">
    <property type="entry name" value="NAD(P)-binding Rossmann-like Domain"/>
    <property type="match status" value="1"/>
</dbReference>
<dbReference type="InterPro" id="IPR003462">
    <property type="entry name" value="ODC_Mu_crystall"/>
</dbReference>
<dbReference type="SUPFAM" id="SSF51735">
    <property type="entry name" value="NAD(P)-binding Rossmann-fold domains"/>
    <property type="match status" value="1"/>
</dbReference>
<organism evidence="1 2">
    <name type="scientific">Kibdelosporangium aridum</name>
    <dbReference type="NCBI Taxonomy" id="2030"/>
    <lineage>
        <taxon>Bacteria</taxon>
        <taxon>Bacillati</taxon>
        <taxon>Actinomycetota</taxon>
        <taxon>Actinomycetes</taxon>
        <taxon>Pseudonocardiales</taxon>
        <taxon>Pseudonocardiaceae</taxon>
        <taxon>Kibdelosporangium</taxon>
    </lineage>
</organism>
<name>A0A1W2FYJ9_KIBAR</name>
<dbReference type="InterPro" id="IPR036291">
    <property type="entry name" value="NAD(P)-bd_dom_sf"/>
</dbReference>